<organism evidence="1 2">
    <name type="scientific">Nguyenibacter vanlangensis</name>
    <dbReference type="NCBI Taxonomy" id="1216886"/>
    <lineage>
        <taxon>Bacteria</taxon>
        <taxon>Pseudomonadati</taxon>
        <taxon>Pseudomonadota</taxon>
        <taxon>Alphaproteobacteria</taxon>
        <taxon>Acetobacterales</taxon>
        <taxon>Acetobacteraceae</taxon>
        <taxon>Nguyenibacter</taxon>
    </lineage>
</organism>
<dbReference type="RefSeq" id="WP_342626942.1">
    <property type="nucleotide sequence ID" value="NZ_CP152276.1"/>
</dbReference>
<sequence length="72" mass="7944">MLTRTIVHASDIQDRDGGVLPMVEFSARLPSCRTINGKIVKRSDIGKFVVLPTLDCPAHDHMAQSMPRLGKD</sequence>
<evidence type="ECO:0000313" key="2">
    <source>
        <dbReference type="Proteomes" id="UP001449795"/>
    </source>
</evidence>
<accession>A0ABZ3CZI5</accession>
<dbReference type="Proteomes" id="UP001449795">
    <property type="component" value="Chromosome"/>
</dbReference>
<protein>
    <submittedName>
        <fullName evidence="1">Uncharacterized protein</fullName>
    </submittedName>
</protein>
<proteinExistence type="predicted"/>
<name>A0ABZ3CZI5_9PROT</name>
<reference evidence="1 2" key="1">
    <citation type="submission" date="2024-04" db="EMBL/GenBank/DDBJ databases">
        <title>Complete genome sequence of Nguyenibacter vanlangesis HBCM-1154, a strain capable of nitrogen fixation, IAA production, and phosphorus solubilization isolated from sugarcane soil.</title>
        <authorList>
            <person name="MY HANH P."/>
        </authorList>
    </citation>
    <scope>NUCLEOTIDE SEQUENCE [LARGE SCALE GENOMIC DNA]</scope>
    <source>
        <strain evidence="1 2">HBCM 1154</strain>
    </source>
</reference>
<gene>
    <name evidence="1" type="ORF">AAC691_11215</name>
</gene>
<keyword evidence="2" id="KW-1185">Reference proteome</keyword>
<evidence type="ECO:0000313" key="1">
    <source>
        <dbReference type="EMBL" id="XAE40913.1"/>
    </source>
</evidence>
<dbReference type="EMBL" id="CP152276">
    <property type="protein sequence ID" value="XAE40913.1"/>
    <property type="molecule type" value="Genomic_DNA"/>
</dbReference>